<dbReference type="InterPro" id="IPR018561">
    <property type="entry name" value="AosR"/>
</dbReference>
<evidence type="ECO:0000256" key="1">
    <source>
        <dbReference type="SAM" id="MobiDB-lite"/>
    </source>
</evidence>
<accession>A0ABW0GP07</accession>
<protein>
    <submittedName>
        <fullName evidence="2">DUF2017 family protein</fullName>
    </submittedName>
</protein>
<sequence>MARRMSAMVRRRRDGHVAFDLDVVHAGVVAEALEQTRAVLLGEEPPVTGGAAEAASGAEAVGGPDDEFDAIVAGLDMPTTGEDGTGRADVGADERPDDPVLRRLLPDASLDDEATAAEFRRLAGTGVRDAKVAAIDSVLADLVTLRRQEGGVVVDPGRAAAWLTALNDCRLALGTLLAVGEDDDLHGELDAYEAEIVAEAVAAGEGDDVVVDPAGSERALRAYRIAVYDFLSALLEMLVRALDR</sequence>
<dbReference type="Proteomes" id="UP001596122">
    <property type="component" value="Unassembled WGS sequence"/>
</dbReference>
<keyword evidence="3" id="KW-1185">Reference proteome</keyword>
<dbReference type="EMBL" id="JBHSLD010000011">
    <property type="protein sequence ID" value="MFC5381698.1"/>
    <property type="molecule type" value="Genomic_DNA"/>
</dbReference>
<feature type="region of interest" description="Disordered" evidence="1">
    <location>
        <begin position="76"/>
        <end position="97"/>
    </location>
</feature>
<reference evidence="3" key="1">
    <citation type="journal article" date="2019" name="Int. J. Syst. Evol. Microbiol.">
        <title>The Global Catalogue of Microorganisms (GCM) 10K type strain sequencing project: providing services to taxonomists for standard genome sequencing and annotation.</title>
        <authorList>
            <consortium name="The Broad Institute Genomics Platform"/>
            <consortium name="The Broad Institute Genome Sequencing Center for Infectious Disease"/>
            <person name="Wu L."/>
            <person name="Ma J."/>
        </authorList>
    </citation>
    <scope>NUCLEOTIDE SEQUENCE [LARGE SCALE GENOMIC DNA]</scope>
    <source>
        <strain evidence="3">CCUG 43114</strain>
    </source>
</reference>
<evidence type="ECO:0000313" key="2">
    <source>
        <dbReference type="EMBL" id="MFC5381698.1"/>
    </source>
</evidence>
<feature type="compositionally biased region" description="Basic and acidic residues" evidence="1">
    <location>
        <begin position="84"/>
        <end position="97"/>
    </location>
</feature>
<comment type="caution">
    <text evidence="2">The sequence shown here is derived from an EMBL/GenBank/DDBJ whole genome shotgun (WGS) entry which is preliminary data.</text>
</comment>
<dbReference type="Pfam" id="PF09438">
    <property type="entry name" value="DUF2017"/>
    <property type="match status" value="1"/>
</dbReference>
<organism evidence="2 3">
    <name type="scientific">Aquipuribacter nitratireducens</name>
    <dbReference type="NCBI Taxonomy" id="650104"/>
    <lineage>
        <taxon>Bacteria</taxon>
        <taxon>Bacillati</taxon>
        <taxon>Actinomycetota</taxon>
        <taxon>Actinomycetes</taxon>
        <taxon>Micrococcales</taxon>
        <taxon>Intrasporangiaceae</taxon>
        <taxon>Aquipuribacter</taxon>
    </lineage>
</organism>
<dbReference type="RefSeq" id="WP_340271579.1">
    <property type="nucleotide sequence ID" value="NZ_JBBEOG010000012.1"/>
</dbReference>
<gene>
    <name evidence="2" type="ORF">ACFPJ6_12960</name>
</gene>
<proteinExistence type="predicted"/>
<evidence type="ECO:0000313" key="3">
    <source>
        <dbReference type="Proteomes" id="UP001596122"/>
    </source>
</evidence>
<name>A0ABW0GP07_9MICO</name>